<feature type="transmembrane region" description="Helical" evidence="7">
    <location>
        <begin position="12"/>
        <end position="33"/>
    </location>
</feature>
<proteinExistence type="inferred from homology"/>
<dbReference type="GO" id="GO:0019706">
    <property type="term" value="F:protein-cysteine S-palmitoyltransferase activity"/>
    <property type="evidence" value="ECO:0007669"/>
    <property type="project" value="UniProtKB-EC"/>
</dbReference>
<sequence length="432" mass="48589">MRAICKKISHTLPVTITWALIICCTSAFYYFLIPSFIQLHGIAGWIAFVLDGLVFIGLVANLFMASTMDPGIHPLASNSEEAMMDDLRSPLYKNVEINGITVRMKWCVTCKFYRPPRSSHCSVCNRCIDCFDHHCPWVHNCVGRRNYRYFLQFLIFLSLHILYVASLSLTFTLTTGYRNFSNEEYWRPNICAIVLMVMSALLCVPILGLTGFHIVLVLRARTTNEQVTGKFRSGFNPFTLGCWDNAKRALCTSQYPNFSREPRPKRLLFEDTLTVSYFPEVRYNNAHVMVRKGSVSSLGSVSLNRSSPALNKPNDDSVHNLYSGDEDGVISIKRSQKSFDTPQRDSTTGLPVTSLVSPTVSNHSISPTRVKSLVHSYSSNEPLLTKSAHRTNSERSPTNVSNGSSNTRVKKPLKFTEAVRMHDNLTACKSTV</sequence>
<dbReference type="Pfam" id="PF01529">
    <property type="entry name" value="DHHC"/>
    <property type="match status" value="1"/>
</dbReference>
<feature type="region of interest" description="Disordered" evidence="8">
    <location>
        <begin position="384"/>
        <end position="410"/>
    </location>
</feature>
<organism evidence="10 11">
    <name type="scientific">Panagrellus redivivus</name>
    <name type="common">Microworm</name>
    <dbReference type="NCBI Taxonomy" id="6233"/>
    <lineage>
        <taxon>Eukaryota</taxon>
        <taxon>Metazoa</taxon>
        <taxon>Ecdysozoa</taxon>
        <taxon>Nematoda</taxon>
        <taxon>Chromadorea</taxon>
        <taxon>Rhabditida</taxon>
        <taxon>Tylenchina</taxon>
        <taxon>Panagrolaimomorpha</taxon>
        <taxon>Panagrolaimoidea</taxon>
        <taxon>Panagrolaimidae</taxon>
        <taxon>Panagrellus</taxon>
    </lineage>
</organism>
<evidence type="ECO:0000256" key="6">
    <source>
        <dbReference type="ARBA" id="ARBA00047790"/>
    </source>
</evidence>
<feature type="transmembrane region" description="Helical" evidence="7">
    <location>
        <begin position="153"/>
        <end position="173"/>
    </location>
</feature>
<feature type="transmembrane region" description="Helical" evidence="7">
    <location>
        <begin position="193"/>
        <end position="218"/>
    </location>
</feature>
<feature type="region of interest" description="Disordered" evidence="8">
    <location>
        <begin position="298"/>
        <end position="320"/>
    </location>
</feature>
<evidence type="ECO:0000313" key="10">
    <source>
        <dbReference type="Proteomes" id="UP000492821"/>
    </source>
</evidence>
<evidence type="ECO:0000256" key="2">
    <source>
        <dbReference type="ARBA" id="ARBA00022692"/>
    </source>
</evidence>
<evidence type="ECO:0000259" key="9">
    <source>
        <dbReference type="Pfam" id="PF01529"/>
    </source>
</evidence>
<evidence type="ECO:0000313" key="11">
    <source>
        <dbReference type="WBParaSite" id="Pan_g22496.t1"/>
    </source>
</evidence>
<feature type="domain" description="Palmitoyltransferase DHHC" evidence="9">
    <location>
        <begin position="103"/>
        <end position="228"/>
    </location>
</feature>
<dbReference type="PANTHER" id="PTHR12349">
    <property type="entry name" value="ANKYRIN REPEAT AND LEM DOMAIN-CONTAINING PROTEIN 2"/>
    <property type="match status" value="1"/>
</dbReference>
<feature type="region of interest" description="Disordered" evidence="8">
    <location>
        <begin position="335"/>
        <end position="367"/>
    </location>
</feature>
<evidence type="ECO:0000256" key="7">
    <source>
        <dbReference type="RuleBase" id="RU079119"/>
    </source>
</evidence>
<keyword evidence="3 7" id="KW-1133">Transmembrane helix</keyword>
<dbReference type="AlphaFoldDB" id="A0A7E4VMW7"/>
<keyword evidence="4 7" id="KW-0472">Membrane</keyword>
<reference evidence="11" key="2">
    <citation type="submission" date="2020-10" db="UniProtKB">
        <authorList>
            <consortium name="WormBaseParasite"/>
        </authorList>
    </citation>
    <scope>IDENTIFICATION</scope>
</reference>
<accession>A0A7E4VMW7</accession>
<evidence type="ECO:0000256" key="1">
    <source>
        <dbReference type="ARBA" id="ARBA00004141"/>
    </source>
</evidence>
<name>A0A7E4VMW7_PANRE</name>
<evidence type="ECO:0000256" key="3">
    <source>
        <dbReference type="ARBA" id="ARBA00022989"/>
    </source>
</evidence>
<feature type="transmembrane region" description="Helical" evidence="7">
    <location>
        <begin position="39"/>
        <end position="63"/>
    </location>
</feature>
<feature type="compositionally biased region" description="Low complexity" evidence="8">
    <location>
        <begin position="298"/>
        <end position="307"/>
    </location>
</feature>
<feature type="compositionally biased region" description="Polar residues" evidence="8">
    <location>
        <begin position="338"/>
        <end position="367"/>
    </location>
</feature>
<comment type="subcellular location">
    <subcellularLocation>
        <location evidence="1">Membrane</location>
        <topology evidence="1">Multi-pass membrane protein</topology>
    </subcellularLocation>
</comment>
<keyword evidence="10" id="KW-1185">Reference proteome</keyword>
<dbReference type="PROSITE" id="PS50216">
    <property type="entry name" value="DHHC"/>
    <property type="match status" value="1"/>
</dbReference>
<dbReference type="InterPro" id="IPR001594">
    <property type="entry name" value="Palmitoyltrfase_DHHC"/>
</dbReference>
<dbReference type="GO" id="GO:0016020">
    <property type="term" value="C:membrane"/>
    <property type="evidence" value="ECO:0007669"/>
    <property type="project" value="UniProtKB-SubCell"/>
</dbReference>
<evidence type="ECO:0000256" key="4">
    <source>
        <dbReference type="ARBA" id="ARBA00023136"/>
    </source>
</evidence>
<keyword evidence="7" id="KW-0808">Transferase</keyword>
<reference evidence="10" key="1">
    <citation type="journal article" date="2013" name="Genetics">
        <title>The draft genome and transcriptome of Panagrellus redivivus are shaped by the harsh demands of a free-living lifestyle.</title>
        <authorList>
            <person name="Srinivasan J."/>
            <person name="Dillman A.R."/>
            <person name="Macchietto M.G."/>
            <person name="Heikkinen L."/>
            <person name="Lakso M."/>
            <person name="Fracchia K.M."/>
            <person name="Antoshechkin I."/>
            <person name="Mortazavi A."/>
            <person name="Wong G."/>
            <person name="Sternberg P.W."/>
        </authorList>
    </citation>
    <scope>NUCLEOTIDE SEQUENCE [LARGE SCALE GENOMIC DNA]</scope>
    <source>
        <strain evidence="10">MT8872</strain>
    </source>
</reference>
<dbReference type="PANTHER" id="PTHR12349:SF2">
    <property type="entry name" value="PALMITOYLTRANSFERASE ZDHHC8"/>
    <property type="match status" value="1"/>
</dbReference>
<keyword evidence="2 7" id="KW-0812">Transmembrane</keyword>
<dbReference type="WBParaSite" id="Pan_g22496.t1">
    <property type="protein sequence ID" value="Pan_g22496.t1"/>
    <property type="gene ID" value="Pan_g22496"/>
</dbReference>
<dbReference type="Proteomes" id="UP000492821">
    <property type="component" value="Unassembled WGS sequence"/>
</dbReference>
<comment type="similarity">
    <text evidence="5">Belongs to the DHHC palmitoyltransferase family. ERF2/ZDHHC9 subfamily.</text>
</comment>
<keyword evidence="7" id="KW-0012">Acyltransferase</keyword>
<protein>
    <recommendedName>
        <fullName evidence="7">Palmitoyltransferase</fullName>
        <ecNumber evidence="7">2.3.1.225</ecNumber>
    </recommendedName>
</protein>
<feature type="compositionally biased region" description="Polar residues" evidence="8">
    <location>
        <begin position="394"/>
        <end position="407"/>
    </location>
</feature>
<evidence type="ECO:0000256" key="8">
    <source>
        <dbReference type="SAM" id="MobiDB-lite"/>
    </source>
</evidence>
<comment type="domain">
    <text evidence="7">The DHHC domain is required for palmitoyltransferase activity.</text>
</comment>
<evidence type="ECO:0000256" key="5">
    <source>
        <dbReference type="ARBA" id="ARBA00023463"/>
    </source>
</evidence>
<comment type="catalytic activity">
    <reaction evidence="6">
        <text>L-cysteinyl-[protein] + hexadecanoyl-CoA = S-hexadecanoyl-L-cysteinyl-[protein] + CoA</text>
        <dbReference type="Rhea" id="RHEA:36683"/>
        <dbReference type="Rhea" id="RHEA-COMP:10131"/>
        <dbReference type="Rhea" id="RHEA-COMP:11032"/>
        <dbReference type="ChEBI" id="CHEBI:29950"/>
        <dbReference type="ChEBI" id="CHEBI:57287"/>
        <dbReference type="ChEBI" id="CHEBI:57379"/>
        <dbReference type="ChEBI" id="CHEBI:74151"/>
        <dbReference type="EC" id="2.3.1.225"/>
    </reaction>
    <physiologicalReaction direction="left-to-right" evidence="6">
        <dbReference type="Rhea" id="RHEA:36684"/>
    </physiologicalReaction>
</comment>
<dbReference type="EC" id="2.3.1.225" evidence="7"/>